<organism evidence="2 3">
    <name type="scientific">Pleuronectes platessa</name>
    <name type="common">European plaice</name>
    <dbReference type="NCBI Taxonomy" id="8262"/>
    <lineage>
        <taxon>Eukaryota</taxon>
        <taxon>Metazoa</taxon>
        <taxon>Chordata</taxon>
        <taxon>Craniata</taxon>
        <taxon>Vertebrata</taxon>
        <taxon>Euteleostomi</taxon>
        <taxon>Actinopterygii</taxon>
        <taxon>Neopterygii</taxon>
        <taxon>Teleostei</taxon>
        <taxon>Neoteleostei</taxon>
        <taxon>Acanthomorphata</taxon>
        <taxon>Carangaria</taxon>
        <taxon>Pleuronectiformes</taxon>
        <taxon>Pleuronectoidei</taxon>
        <taxon>Pleuronectidae</taxon>
        <taxon>Pleuronectes</taxon>
    </lineage>
</organism>
<keyword evidence="3" id="KW-1185">Reference proteome</keyword>
<accession>A0A9N7TW67</accession>
<reference evidence="2" key="1">
    <citation type="submission" date="2020-03" db="EMBL/GenBank/DDBJ databases">
        <authorList>
            <person name="Weist P."/>
        </authorList>
    </citation>
    <scope>NUCLEOTIDE SEQUENCE</scope>
</reference>
<evidence type="ECO:0000313" key="3">
    <source>
        <dbReference type="Proteomes" id="UP001153269"/>
    </source>
</evidence>
<evidence type="ECO:0000313" key="2">
    <source>
        <dbReference type="EMBL" id="CAB1420009.1"/>
    </source>
</evidence>
<comment type="caution">
    <text evidence="2">The sequence shown here is derived from an EMBL/GenBank/DDBJ whole genome shotgun (WGS) entry which is preliminary data.</text>
</comment>
<dbReference type="Proteomes" id="UP001153269">
    <property type="component" value="Unassembled WGS sequence"/>
</dbReference>
<proteinExistence type="predicted"/>
<evidence type="ECO:0000256" key="1">
    <source>
        <dbReference type="SAM" id="MobiDB-lite"/>
    </source>
</evidence>
<protein>
    <submittedName>
        <fullName evidence="2">Uncharacterized protein</fullName>
    </submittedName>
</protein>
<feature type="region of interest" description="Disordered" evidence="1">
    <location>
        <begin position="24"/>
        <end position="61"/>
    </location>
</feature>
<gene>
    <name evidence="2" type="ORF">PLEPLA_LOCUS7860</name>
</gene>
<sequence length="135" mass="15167">MEEAGNTADRRSWWILYSAEELRRTNKSRKKDDSGEMKGTGEEERSRQRKEGNTDDTSDRELELVMKGGRREMNGFVIGMSWRRGSGCQPPEAMKASVTVICMAQTIGSCDLALLGMLRSTRWLAPTTRKGSVGF</sequence>
<dbReference type="EMBL" id="CADEAL010000427">
    <property type="protein sequence ID" value="CAB1420009.1"/>
    <property type="molecule type" value="Genomic_DNA"/>
</dbReference>
<name>A0A9N7TW67_PLEPL</name>
<dbReference type="AlphaFoldDB" id="A0A9N7TW67"/>